<name>A0A326U5X0_THEHA</name>
<gene>
    <name evidence="7" type="ORF">EI42_03072</name>
</gene>
<proteinExistence type="inferred from homology"/>
<dbReference type="InterPro" id="IPR030678">
    <property type="entry name" value="Peptide/Ni-bd"/>
</dbReference>
<dbReference type="EMBL" id="QKUF01000009">
    <property type="protein sequence ID" value="PZW29350.1"/>
    <property type="molecule type" value="Genomic_DNA"/>
</dbReference>
<dbReference type="Pfam" id="PF00496">
    <property type="entry name" value="SBP_bac_5"/>
    <property type="match status" value="1"/>
</dbReference>
<dbReference type="Gene3D" id="3.10.105.10">
    <property type="entry name" value="Dipeptide-binding Protein, Domain 3"/>
    <property type="match status" value="1"/>
</dbReference>
<dbReference type="CDD" id="cd08504">
    <property type="entry name" value="PBP2_OppA"/>
    <property type="match status" value="1"/>
</dbReference>
<keyword evidence="8" id="KW-1185">Reference proteome</keyword>
<dbReference type="RefSeq" id="WP_111323451.1">
    <property type="nucleotide sequence ID" value="NZ_BIFX01000001.1"/>
</dbReference>
<dbReference type="GO" id="GO:1904680">
    <property type="term" value="F:peptide transmembrane transporter activity"/>
    <property type="evidence" value="ECO:0007669"/>
    <property type="project" value="TreeGrafter"/>
</dbReference>
<dbReference type="GO" id="GO:0015833">
    <property type="term" value="P:peptide transport"/>
    <property type="evidence" value="ECO:0007669"/>
    <property type="project" value="TreeGrafter"/>
</dbReference>
<dbReference type="PIRSF" id="PIRSF002741">
    <property type="entry name" value="MppA"/>
    <property type="match status" value="1"/>
</dbReference>
<evidence type="ECO:0000256" key="5">
    <source>
        <dbReference type="SAM" id="SignalP"/>
    </source>
</evidence>
<dbReference type="PROSITE" id="PS51257">
    <property type="entry name" value="PROKAR_LIPOPROTEIN"/>
    <property type="match status" value="1"/>
</dbReference>
<keyword evidence="3" id="KW-0813">Transport</keyword>
<comment type="subcellular location">
    <subcellularLocation>
        <location evidence="1">Cell envelope</location>
    </subcellularLocation>
</comment>
<dbReference type="GO" id="GO:0042597">
    <property type="term" value="C:periplasmic space"/>
    <property type="evidence" value="ECO:0007669"/>
    <property type="project" value="UniProtKB-ARBA"/>
</dbReference>
<sequence length="584" mass="65409">MSHLAQKRRLPVLALLFLSLLVVACGGSTNQTGNNTGKAPDDQQIFVTPITGVSNIATFDPARVGDTPSSKAVNMVYTGLVQLNNNLEVYPQLAKDWQQSEDGLTWTFTLKPDTKFSDGSPLTSKDVVYSIDRAFDPALKNAGAAFYLGKIKDSEKRIDGSLKSLINHSLFAPDPQTVKIVTSVKAPYFLQALTYPCSWVVNEKLVQKYGIDKWTDHMTEAVGAGPFIVQKYQPGNEIVFVPNPNYYGDKPQIKKVVMPFYRDTKTVYKSYETGQVHEAPVQTANMEQARQLPKNQLKSVLQLNTFYYVMNYLTVPFNNLKVRQAFALAIDKEKIAHNVYHDRVKGTNNFVPKGQPGYNENITAPDGEKSVKGNPQKAKQLFEEGLKELHLTRDSLPKITFTVATNGSIDVKNELEVVQSMWKSALGIEVTINDMDFNQRNSYVKTGKNNAKGPMLWSTGWAADYPDPQDWLDLFLDDPDGGNSTNFAHNNSDTLKQQQDIQALIKKADETMNTDERMKLYNQAEQQLINDVALIPIYQKLGYTVRKPCVVGLTDNAQGIVPPNDWAHVYISNETPCARTEKYR</sequence>
<accession>A0A326U5X0</accession>
<organism evidence="7 8">
    <name type="scientific">Thermosporothrix hazakensis</name>
    <dbReference type="NCBI Taxonomy" id="644383"/>
    <lineage>
        <taxon>Bacteria</taxon>
        <taxon>Bacillati</taxon>
        <taxon>Chloroflexota</taxon>
        <taxon>Ktedonobacteria</taxon>
        <taxon>Ktedonobacterales</taxon>
        <taxon>Thermosporotrichaceae</taxon>
        <taxon>Thermosporothrix</taxon>
    </lineage>
</organism>
<dbReference type="Proteomes" id="UP000248806">
    <property type="component" value="Unassembled WGS sequence"/>
</dbReference>
<dbReference type="Gene3D" id="3.90.76.10">
    <property type="entry name" value="Dipeptide-binding Protein, Domain 1"/>
    <property type="match status" value="1"/>
</dbReference>
<dbReference type="OrthoDB" id="137511at2"/>
<reference evidence="7 8" key="1">
    <citation type="submission" date="2018-06" db="EMBL/GenBank/DDBJ databases">
        <title>Genomic Encyclopedia of Archaeal and Bacterial Type Strains, Phase II (KMG-II): from individual species to whole genera.</title>
        <authorList>
            <person name="Goeker M."/>
        </authorList>
    </citation>
    <scope>NUCLEOTIDE SEQUENCE [LARGE SCALE GENOMIC DNA]</scope>
    <source>
        <strain evidence="7 8">ATCC BAA-1881</strain>
    </source>
</reference>
<protein>
    <submittedName>
        <fullName evidence="7">Peptide/nickel transport system substrate-binding protein</fullName>
    </submittedName>
</protein>
<comment type="caution">
    <text evidence="7">The sequence shown here is derived from an EMBL/GenBank/DDBJ whole genome shotgun (WGS) entry which is preliminary data.</text>
</comment>
<evidence type="ECO:0000313" key="7">
    <source>
        <dbReference type="EMBL" id="PZW29350.1"/>
    </source>
</evidence>
<dbReference type="InterPro" id="IPR000914">
    <property type="entry name" value="SBP_5_dom"/>
</dbReference>
<dbReference type="GO" id="GO:0043190">
    <property type="term" value="C:ATP-binding cassette (ABC) transporter complex"/>
    <property type="evidence" value="ECO:0007669"/>
    <property type="project" value="InterPro"/>
</dbReference>
<feature type="signal peptide" evidence="5">
    <location>
        <begin position="1"/>
        <end position="24"/>
    </location>
</feature>
<dbReference type="AlphaFoldDB" id="A0A326U5X0"/>
<keyword evidence="4 5" id="KW-0732">Signal</keyword>
<dbReference type="PANTHER" id="PTHR30290">
    <property type="entry name" value="PERIPLASMIC BINDING COMPONENT OF ABC TRANSPORTER"/>
    <property type="match status" value="1"/>
</dbReference>
<dbReference type="SUPFAM" id="SSF53850">
    <property type="entry name" value="Periplasmic binding protein-like II"/>
    <property type="match status" value="1"/>
</dbReference>
<evidence type="ECO:0000313" key="8">
    <source>
        <dbReference type="Proteomes" id="UP000248806"/>
    </source>
</evidence>
<feature type="chain" id="PRO_5016422336" evidence="5">
    <location>
        <begin position="25"/>
        <end position="584"/>
    </location>
</feature>
<dbReference type="Gene3D" id="3.40.190.10">
    <property type="entry name" value="Periplasmic binding protein-like II"/>
    <property type="match status" value="1"/>
</dbReference>
<dbReference type="GO" id="GO:0030313">
    <property type="term" value="C:cell envelope"/>
    <property type="evidence" value="ECO:0007669"/>
    <property type="project" value="UniProtKB-SubCell"/>
</dbReference>
<evidence type="ECO:0000256" key="1">
    <source>
        <dbReference type="ARBA" id="ARBA00004196"/>
    </source>
</evidence>
<evidence type="ECO:0000259" key="6">
    <source>
        <dbReference type="Pfam" id="PF00496"/>
    </source>
</evidence>
<feature type="domain" description="Solute-binding protein family 5" evidence="6">
    <location>
        <begin position="88"/>
        <end position="481"/>
    </location>
</feature>
<evidence type="ECO:0000256" key="2">
    <source>
        <dbReference type="ARBA" id="ARBA00005695"/>
    </source>
</evidence>
<dbReference type="InterPro" id="IPR039424">
    <property type="entry name" value="SBP_5"/>
</dbReference>
<evidence type="ECO:0000256" key="3">
    <source>
        <dbReference type="ARBA" id="ARBA00022448"/>
    </source>
</evidence>
<comment type="similarity">
    <text evidence="2">Belongs to the bacterial solute-binding protein 5 family.</text>
</comment>
<evidence type="ECO:0000256" key="4">
    <source>
        <dbReference type="ARBA" id="ARBA00022729"/>
    </source>
</evidence>
<dbReference type="PANTHER" id="PTHR30290:SF10">
    <property type="entry name" value="PERIPLASMIC OLIGOPEPTIDE-BINDING PROTEIN-RELATED"/>
    <property type="match status" value="1"/>
</dbReference>